<name>A0A4D7K5G5_9BACT</name>
<organism evidence="7 8">
    <name type="scientific">Mangrovivirga cuniculi</name>
    <dbReference type="NCBI Taxonomy" id="2715131"/>
    <lineage>
        <taxon>Bacteria</taxon>
        <taxon>Pseudomonadati</taxon>
        <taxon>Bacteroidota</taxon>
        <taxon>Cytophagia</taxon>
        <taxon>Cytophagales</taxon>
        <taxon>Mangrovivirgaceae</taxon>
        <taxon>Mangrovivirga</taxon>
    </lineage>
</organism>
<dbReference type="GO" id="GO:0005764">
    <property type="term" value="C:lysosome"/>
    <property type="evidence" value="ECO:0007669"/>
    <property type="project" value="TreeGrafter"/>
</dbReference>
<feature type="domain" description="Glycoside hydrolase family 20 catalytic" evidence="5">
    <location>
        <begin position="147"/>
        <end position="458"/>
    </location>
</feature>
<evidence type="ECO:0000313" key="7">
    <source>
        <dbReference type="EMBL" id="QCK14608.1"/>
    </source>
</evidence>
<feature type="active site" description="Proton donor" evidence="4">
    <location>
        <position position="304"/>
    </location>
</feature>
<dbReference type="GO" id="GO:0004563">
    <property type="term" value="F:beta-N-acetylhexosaminidase activity"/>
    <property type="evidence" value="ECO:0007669"/>
    <property type="project" value="InterPro"/>
</dbReference>
<proteinExistence type="inferred from homology"/>
<protein>
    <submittedName>
        <fullName evidence="7">Beta-N-acetylhexosaminidase</fullName>
    </submittedName>
</protein>
<dbReference type="Pfam" id="PF00728">
    <property type="entry name" value="Glyco_hydro_20"/>
    <property type="match status" value="1"/>
</dbReference>
<dbReference type="GO" id="GO:0006689">
    <property type="term" value="P:ganglioside catabolic process"/>
    <property type="evidence" value="ECO:0007669"/>
    <property type="project" value="TreeGrafter"/>
</dbReference>
<feature type="domain" description="Beta-hexosaminidase bacterial type N-terminal" evidence="6">
    <location>
        <begin position="15"/>
        <end position="143"/>
    </location>
</feature>
<gene>
    <name evidence="7" type="ORF">DCC35_07550</name>
</gene>
<evidence type="ECO:0000256" key="1">
    <source>
        <dbReference type="ARBA" id="ARBA00006285"/>
    </source>
</evidence>
<evidence type="ECO:0000256" key="3">
    <source>
        <dbReference type="ARBA" id="ARBA00023295"/>
    </source>
</evidence>
<dbReference type="SUPFAM" id="SSF51445">
    <property type="entry name" value="(Trans)glycosidases"/>
    <property type="match status" value="1"/>
</dbReference>
<dbReference type="GO" id="GO:0005975">
    <property type="term" value="P:carbohydrate metabolic process"/>
    <property type="evidence" value="ECO:0007669"/>
    <property type="project" value="InterPro"/>
</dbReference>
<comment type="similarity">
    <text evidence="1">Belongs to the glycosyl hydrolase 20 family.</text>
</comment>
<accession>A0A4D7K5G5</accession>
<dbReference type="KEGG" id="fpf:DCC35_07550"/>
<dbReference type="InterPro" id="IPR015882">
    <property type="entry name" value="HEX_bac_N"/>
</dbReference>
<dbReference type="GO" id="GO:0030203">
    <property type="term" value="P:glycosaminoglycan metabolic process"/>
    <property type="evidence" value="ECO:0007669"/>
    <property type="project" value="TreeGrafter"/>
</dbReference>
<dbReference type="Pfam" id="PF02838">
    <property type="entry name" value="Glyco_hydro_20b"/>
    <property type="match status" value="1"/>
</dbReference>
<evidence type="ECO:0000256" key="4">
    <source>
        <dbReference type="PIRSR" id="PIRSR625705-1"/>
    </source>
</evidence>
<dbReference type="InterPro" id="IPR017853">
    <property type="entry name" value="GH"/>
</dbReference>
<evidence type="ECO:0000259" key="6">
    <source>
        <dbReference type="Pfam" id="PF02838"/>
    </source>
</evidence>
<dbReference type="InterPro" id="IPR015883">
    <property type="entry name" value="Glyco_hydro_20_cat"/>
</dbReference>
<evidence type="ECO:0000313" key="8">
    <source>
        <dbReference type="Proteomes" id="UP000298616"/>
    </source>
</evidence>
<dbReference type="PRINTS" id="PR00738">
    <property type="entry name" value="GLHYDRLASE20"/>
</dbReference>
<reference evidence="7 8" key="1">
    <citation type="submission" date="2018-04" db="EMBL/GenBank/DDBJ databases">
        <title>Complete genome uncultured novel isolate.</title>
        <authorList>
            <person name="Merlino G."/>
        </authorList>
    </citation>
    <scope>NUCLEOTIDE SEQUENCE [LARGE SCALE GENOMIC DNA]</scope>
    <source>
        <strain evidence="8">R1DC9</strain>
    </source>
</reference>
<dbReference type="PANTHER" id="PTHR22600">
    <property type="entry name" value="BETA-HEXOSAMINIDASE"/>
    <property type="match status" value="1"/>
</dbReference>
<keyword evidence="8" id="KW-1185">Reference proteome</keyword>
<dbReference type="EMBL" id="CP028923">
    <property type="protein sequence ID" value="QCK14608.1"/>
    <property type="molecule type" value="Genomic_DNA"/>
</dbReference>
<dbReference type="Gene3D" id="3.30.379.10">
    <property type="entry name" value="Chitobiase/beta-hexosaminidase domain 2-like"/>
    <property type="match status" value="1"/>
</dbReference>
<dbReference type="AlphaFoldDB" id="A0A4D7K5G5"/>
<sequence>MIFTTVKINAQQMDHQVMPLPKEVVAGPGEFIINSKLKPRIEGSERLIKAVDRFYNVLSKKTGIFYNLRDWSDDDSANFEIIAEEKAPVELGIDESYSLKITNDKIQIKAKTDIGAMYALQTLLQLTESNEKGYFFKSVEIFDAPRFPWRGLMLDVSRHFMPVAAVKRQLDLMHTMKMNVFHWHLSDDQGWRIESDSFPLLTEKASDGKFYTKEQIHEIVKYADDLGIRVIPEFDVPGHATAILTAYPKLASENNANYTIERHAGIFDPTLDPTKEKTYNFIHILFNEMALLFPDKYFHIGGDENEGKHWDRDPEIIAFKEKKGFDNHELQAWFNSRLNKSLVDAGKIMMGWDEILHKDLIDSNPVIHSWRGEDGIIKSIDNDLRVIRSHGFYIDLMQSTSYHYFMDPVPQSLIDNEKAKKLIFGGEATMWSELVDQNSVDSRIWPRSAAIAEVFWSERNKLDGENLFQRLDKISSHLELNGSEHISNRHKIIRRYTENQQDFSDLLYFNDLMAPYRFYHRNPKGTLYSMLSPLNQWADACIADPVESRKFSNAVKNYIANQNPEDLQKLENHFKKWAELEDLINSLIQKSPQLDSLRQVSQSFKIAGEEGLKLLDFLSGKIILSDAEMISMSERIHGLKFKGGELVLKHFPS</sequence>
<keyword evidence="2" id="KW-0378">Hydrolase</keyword>
<evidence type="ECO:0000256" key="2">
    <source>
        <dbReference type="ARBA" id="ARBA00022801"/>
    </source>
</evidence>
<dbReference type="InterPro" id="IPR029018">
    <property type="entry name" value="Hex-like_dom2"/>
</dbReference>
<dbReference type="SUPFAM" id="SSF55545">
    <property type="entry name" value="beta-N-acetylhexosaminidase-like domain"/>
    <property type="match status" value="1"/>
</dbReference>
<dbReference type="PANTHER" id="PTHR22600:SF21">
    <property type="entry name" value="BETA-HEXOSAMINIDASE A"/>
    <property type="match status" value="1"/>
</dbReference>
<keyword evidence="3" id="KW-0326">Glycosidase</keyword>
<dbReference type="Gene3D" id="3.20.20.80">
    <property type="entry name" value="Glycosidases"/>
    <property type="match status" value="1"/>
</dbReference>
<dbReference type="InterPro" id="IPR025705">
    <property type="entry name" value="Beta_hexosaminidase_sua/sub"/>
</dbReference>
<dbReference type="GO" id="GO:0016020">
    <property type="term" value="C:membrane"/>
    <property type="evidence" value="ECO:0007669"/>
    <property type="project" value="TreeGrafter"/>
</dbReference>
<dbReference type="Proteomes" id="UP000298616">
    <property type="component" value="Chromosome"/>
</dbReference>
<evidence type="ECO:0000259" key="5">
    <source>
        <dbReference type="Pfam" id="PF00728"/>
    </source>
</evidence>